<evidence type="ECO:0000313" key="5">
    <source>
        <dbReference type="Proteomes" id="UP000526125"/>
    </source>
</evidence>
<protein>
    <submittedName>
        <fullName evidence="4">DUF4179 domain-containing protein</fullName>
    </submittedName>
</protein>
<feature type="domain" description="DUF5643" evidence="3">
    <location>
        <begin position="250"/>
        <end position="371"/>
    </location>
</feature>
<gene>
    <name evidence="4" type="ORF">HP552_01300</name>
</gene>
<evidence type="ECO:0000313" key="4">
    <source>
        <dbReference type="EMBL" id="NUU73919.1"/>
    </source>
</evidence>
<feature type="transmembrane region" description="Helical" evidence="1">
    <location>
        <begin position="61"/>
        <end position="80"/>
    </location>
</feature>
<evidence type="ECO:0000256" key="1">
    <source>
        <dbReference type="SAM" id="Phobius"/>
    </source>
</evidence>
<dbReference type="Proteomes" id="UP000526125">
    <property type="component" value="Unassembled WGS sequence"/>
</dbReference>
<dbReference type="Pfam" id="PF13786">
    <property type="entry name" value="DUF4179"/>
    <property type="match status" value="1"/>
</dbReference>
<dbReference type="AlphaFoldDB" id="A0A7Y6BS35"/>
<accession>A0A7Y6BS35</accession>
<feature type="domain" description="DUF4179" evidence="2">
    <location>
        <begin position="59"/>
        <end position="143"/>
    </location>
</feature>
<keyword evidence="1" id="KW-0472">Membrane</keyword>
<keyword evidence="5" id="KW-1185">Reference proteome</keyword>
<proteinExistence type="predicted"/>
<name>A0A7Y6BS35_9BACL</name>
<sequence>MSNPFNIEQELKEQAKERPVMSKLVRTRIDATLESLPELSTSNLKDAQRPIRLHKGLRRTAVATIAAGVLGVTVLASGFVSPVMADSLRNIPLVGSLFSSIEADMGLRTAGEEGLTQIVNSNVSYQDVKLEVLETVYDGTRAAFLVHFTAPNLNQGEYDNGKDIVQLSNGIDNVFFNVQGTEQDSGLFYSSIGETEPDTLLFEQVIPSDQAAAGLPDQFNAEVTLTLQGIDHEFKLDIPFTKSTDDIQHVQPNTVVSNDQFTASVTEAEVTPITTRLSTVISLNNKNALTNKNEDQLSNIGFAIYDDQGRQLTALNGEGLYEGNQLKSERIYATTSGDPKYLIVKPFEIEDDFAEEIKDPQFIKGMEMKIELNQP</sequence>
<dbReference type="InterPro" id="IPR040680">
    <property type="entry name" value="DUF5643"/>
</dbReference>
<dbReference type="Gene3D" id="2.60.40.1630">
    <property type="entry name" value="bacillus anthracis domain"/>
    <property type="match status" value="1"/>
</dbReference>
<keyword evidence="1" id="KW-1133">Transmembrane helix</keyword>
<evidence type="ECO:0000259" key="3">
    <source>
        <dbReference type="Pfam" id="PF18705"/>
    </source>
</evidence>
<dbReference type="RefSeq" id="WP_175393911.1">
    <property type="nucleotide sequence ID" value="NZ_JABMCB010000118.1"/>
</dbReference>
<evidence type="ECO:0000259" key="2">
    <source>
        <dbReference type="Pfam" id="PF13786"/>
    </source>
</evidence>
<dbReference type="Pfam" id="PF18705">
    <property type="entry name" value="DUF5643"/>
    <property type="match status" value="1"/>
</dbReference>
<keyword evidence="1" id="KW-0812">Transmembrane</keyword>
<reference evidence="4 5" key="1">
    <citation type="submission" date="2020-05" db="EMBL/GenBank/DDBJ databases">
        <title>Genome Sequencing of Type Strains.</title>
        <authorList>
            <person name="Lemaire J.F."/>
            <person name="Inderbitzin P."/>
            <person name="Gregorio O.A."/>
            <person name="Collins S.B."/>
            <person name="Wespe N."/>
            <person name="Knight-Connoni V."/>
        </authorList>
    </citation>
    <scope>NUCLEOTIDE SEQUENCE [LARGE SCALE GENOMIC DNA]</scope>
    <source>
        <strain evidence="4 5">LMG 21957</strain>
    </source>
</reference>
<dbReference type="EMBL" id="JABMCB010000118">
    <property type="protein sequence ID" value="NUU73919.1"/>
    <property type="molecule type" value="Genomic_DNA"/>
</dbReference>
<dbReference type="InterPro" id="IPR025436">
    <property type="entry name" value="DUF4179"/>
</dbReference>
<comment type="caution">
    <text evidence="4">The sequence shown here is derived from an EMBL/GenBank/DDBJ whole genome shotgun (WGS) entry which is preliminary data.</text>
</comment>
<organism evidence="4 5">
    <name type="scientific">Paenibacillus xylanilyticus</name>
    <dbReference type="NCBI Taxonomy" id="248903"/>
    <lineage>
        <taxon>Bacteria</taxon>
        <taxon>Bacillati</taxon>
        <taxon>Bacillota</taxon>
        <taxon>Bacilli</taxon>
        <taxon>Bacillales</taxon>
        <taxon>Paenibacillaceae</taxon>
        <taxon>Paenibacillus</taxon>
    </lineage>
</organism>